<proteinExistence type="predicted"/>
<dbReference type="AlphaFoldDB" id="A0A1G8LTR0"/>
<protein>
    <submittedName>
        <fullName evidence="1">Uncharacterized protein</fullName>
    </submittedName>
</protein>
<name>A0A1G8LTR0_ANEMI</name>
<reference evidence="1 2" key="1">
    <citation type="submission" date="2016-10" db="EMBL/GenBank/DDBJ databases">
        <authorList>
            <person name="de Groot N.N."/>
        </authorList>
    </citation>
    <scope>NUCLEOTIDE SEQUENCE [LARGE SCALE GENOMIC DNA]</scope>
    <source>
        <strain evidence="1 2">DSM 2895</strain>
    </source>
</reference>
<dbReference type="OrthoDB" id="9923073at2"/>
<gene>
    <name evidence="1" type="ORF">SAMN04487909_105208</name>
</gene>
<dbReference type="RefSeq" id="WP_158502284.1">
    <property type="nucleotide sequence ID" value="NZ_BJOA01000074.1"/>
</dbReference>
<dbReference type="Proteomes" id="UP000182836">
    <property type="component" value="Unassembled WGS sequence"/>
</dbReference>
<sequence length="53" mass="6355">MKLVWVRTKKGYDRILPQQGMVVKETEHDVYLLFADGRCKISREEFNEYYTAV</sequence>
<dbReference type="GeneID" id="43759269"/>
<accession>A0A1G8LTR0</accession>
<evidence type="ECO:0000313" key="1">
    <source>
        <dbReference type="EMBL" id="SDI58867.1"/>
    </source>
</evidence>
<evidence type="ECO:0000313" key="2">
    <source>
        <dbReference type="Proteomes" id="UP000182836"/>
    </source>
</evidence>
<dbReference type="EMBL" id="FNED01000005">
    <property type="protein sequence ID" value="SDI58867.1"/>
    <property type="molecule type" value="Genomic_DNA"/>
</dbReference>
<organism evidence="1 2">
    <name type="scientific">Aneurinibacillus migulanus</name>
    <name type="common">Bacillus migulanus</name>
    <dbReference type="NCBI Taxonomy" id="47500"/>
    <lineage>
        <taxon>Bacteria</taxon>
        <taxon>Bacillati</taxon>
        <taxon>Bacillota</taxon>
        <taxon>Bacilli</taxon>
        <taxon>Bacillales</taxon>
        <taxon>Paenibacillaceae</taxon>
        <taxon>Aneurinibacillus group</taxon>
        <taxon>Aneurinibacillus</taxon>
    </lineage>
</organism>